<reference evidence="2" key="2">
    <citation type="submission" date="2021-02" db="UniProtKB">
        <authorList>
            <consortium name="EnsemblMetazoa"/>
        </authorList>
    </citation>
    <scope>IDENTIFICATION</scope>
    <source>
        <strain evidence="2">JHB</strain>
    </source>
</reference>
<dbReference type="HOGENOM" id="CLU_2212497_0_0_1"/>
<name>B0W8V4_CULQU</name>
<dbReference type="InParanoid" id="B0W8V4"/>
<dbReference type="AlphaFoldDB" id="B0W8V4"/>
<reference evidence="1" key="1">
    <citation type="submission" date="2007-03" db="EMBL/GenBank/DDBJ databases">
        <title>Annotation of Culex pipiens quinquefasciatus.</title>
        <authorList>
            <consortium name="The Broad Institute Genome Sequencing Platform"/>
            <person name="Atkinson P.W."/>
            <person name="Hemingway J."/>
            <person name="Christensen B.M."/>
            <person name="Higgs S."/>
            <person name="Kodira C."/>
            <person name="Hannick L."/>
            <person name="Megy K."/>
            <person name="O'Leary S."/>
            <person name="Pearson M."/>
            <person name="Haas B.J."/>
            <person name="Mauceli E."/>
            <person name="Wortman J.R."/>
            <person name="Lee N.H."/>
            <person name="Guigo R."/>
            <person name="Stanke M."/>
            <person name="Alvarado L."/>
            <person name="Amedeo P."/>
            <person name="Antoine C.H."/>
            <person name="Arensburger P."/>
            <person name="Bidwell S.L."/>
            <person name="Crawford M."/>
            <person name="Camaro F."/>
            <person name="Devon K."/>
            <person name="Engels R."/>
            <person name="Hammond M."/>
            <person name="Howarth C."/>
            <person name="Koehrsen M."/>
            <person name="Lawson D."/>
            <person name="Montgomery P."/>
            <person name="Nene V."/>
            <person name="Nusbaum C."/>
            <person name="Puiu D."/>
            <person name="Romero-Severson J."/>
            <person name="Severson D.W."/>
            <person name="Shumway M."/>
            <person name="Sisk P."/>
            <person name="Stolte C."/>
            <person name="Zeng Q."/>
            <person name="Eisenstadt E."/>
            <person name="Fraser-Liggett C."/>
            <person name="Strausberg R."/>
            <person name="Galagan J."/>
            <person name="Birren B."/>
            <person name="Collins F.H."/>
        </authorList>
    </citation>
    <scope>NUCLEOTIDE SEQUENCE [LARGE SCALE GENOMIC DNA]</scope>
    <source>
        <strain evidence="1">JHB</strain>
    </source>
</reference>
<organism>
    <name type="scientific">Culex quinquefasciatus</name>
    <name type="common">Southern house mosquito</name>
    <name type="synonym">Culex pungens</name>
    <dbReference type="NCBI Taxonomy" id="7176"/>
    <lineage>
        <taxon>Eukaryota</taxon>
        <taxon>Metazoa</taxon>
        <taxon>Ecdysozoa</taxon>
        <taxon>Arthropoda</taxon>
        <taxon>Hexapoda</taxon>
        <taxon>Insecta</taxon>
        <taxon>Pterygota</taxon>
        <taxon>Neoptera</taxon>
        <taxon>Endopterygota</taxon>
        <taxon>Diptera</taxon>
        <taxon>Nematocera</taxon>
        <taxon>Culicoidea</taxon>
        <taxon>Culicidae</taxon>
        <taxon>Culicinae</taxon>
        <taxon>Culicini</taxon>
        <taxon>Culex</taxon>
        <taxon>Culex</taxon>
    </lineage>
</organism>
<gene>
    <name evidence="2" type="primary">6034902</name>
    <name evidence="1" type="ORF">CpipJ_CPIJ003529</name>
</gene>
<dbReference type="EnsemblMetazoa" id="CPIJ003529-RA">
    <property type="protein sequence ID" value="CPIJ003529-PA"/>
    <property type="gene ID" value="CPIJ003529"/>
</dbReference>
<evidence type="ECO:0000313" key="1">
    <source>
        <dbReference type="EMBL" id="EDS39333.1"/>
    </source>
</evidence>
<sequence>MKIFLISTFVGGGFVIYAQAQHLLAQALYLGDPNSYNTSKEDCVWKRGNGEDRCPDADIRTILYTSGIVKEKFVLVEVQTTPKHSTADLQKVIIVSLAPHDTGTKAH</sequence>
<accession>B0W8V4</accession>
<dbReference type="VEuPathDB" id="VectorBase:CQUJHB000938"/>
<dbReference type="Proteomes" id="UP000002320">
    <property type="component" value="Unassembled WGS sequence"/>
</dbReference>
<keyword evidence="3" id="KW-1185">Reference proteome</keyword>
<evidence type="ECO:0000313" key="3">
    <source>
        <dbReference type="Proteomes" id="UP000002320"/>
    </source>
</evidence>
<dbReference type="EMBL" id="DS231860">
    <property type="protein sequence ID" value="EDS39333.1"/>
    <property type="molecule type" value="Genomic_DNA"/>
</dbReference>
<dbReference type="eggNOG" id="ENOG502QT16">
    <property type="taxonomic scope" value="Eukaryota"/>
</dbReference>
<protein>
    <submittedName>
        <fullName evidence="1 2">Uncharacterized protein</fullName>
    </submittedName>
</protein>
<dbReference type="VEuPathDB" id="VectorBase:CPIJ003529"/>
<dbReference type="OrthoDB" id="8183961at2759"/>
<proteinExistence type="predicted"/>
<dbReference type="KEGG" id="cqu:CpipJ_CPIJ003529"/>
<evidence type="ECO:0000313" key="2">
    <source>
        <dbReference type="EnsemblMetazoa" id="CPIJ003529-PA"/>
    </source>
</evidence>